<dbReference type="Gene3D" id="3.40.50.150">
    <property type="entry name" value="Vaccinia Virus protein VP39"/>
    <property type="match status" value="1"/>
</dbReference>
<dbReference type="CDD" id="cd02440">
    <property type="entry name" value="AdoMet_MTases"/>
    <property type="match status" value="1"/>
</dbReference>
<accession>A0A1I5IMG0</accession>
<feature type="domain" description="Methyltransferase type 11" evidence="1">
    <location>
        <begin position="84"/>
        <end position="130"/>
    </location>
</feature>
<evidence type="ECO:0000313" key="2">
    <source>
        <dbReference type="EMBL" id="SFO61805.1"/>
    </source>
</evidence>
<dbReference type="GO" id="GO:0032259">
    <property type="term" value="P:methylation"/>
    <property type="evidence" value="ECO:0007669"/>
    <property type="project" value="UniProtKB-KW"/>
</dbReference>
<dbReference type="InterPro" id="IPR029063">
    <property type="entry name" value="SAM-dependent_MTases_sf"/>
</dbReference>
<dbReference type="Proteomes" id="UP000199236">
    <property type="component" value="Unassembled WGS sequence"/>
</dbReference>
<keyword evidence="3" id="KW-1185">Reference proteome</keyword>
<evidence type="ECO:0000259" key="1">
    <source>
        <dbReference type="Pfam" id="PF08241"/>
    </source>
</evidence>
<sequence>MFLDVLDLRNFYTQPLGRVTAHHVNQRIQTLWPNLKGLSVLGMGYAPPYIRSMREHAERALAFMPSQQGAVYWPSNGASSTALVQSSDLPLADASIDRVVLVHMLELVDNPAEHLREIWRVLTPGGRLMIVVPNRRGVWARVEHSPFAYGRPFSKRQLRHLLRDTMFTPTRWNDGLYFAPFKRQRFLGSAHLWERIGTQCWPAFSGVLIVEATKLLAQGLVSTEASKVKTSFRPVFLPVPNLPSAGGHFPAYNSFANVEDWPKGERD</sequence>
<protein>
    <submittedName>
        <fullName evidence="2">Methyltransferase domain-containing protein</fullName>
    </submittedName>
</protein>
<dbReference type="EMBL" id="FOVR01000009">
    <property type="protein sequence ID" value="SFO61805.1"/>
    <property type="molecule type" value="Genomic_DNA"/>
</dbReference>
<keyword evidence="2" id="KW-0808">Transferase</keyword>
<reference evidence="2 3" key="1">
    <citation type="submission" date="2016-10" db="EMBL/GenBank/DDBJ databases">
        <authorList>
            <person name="de Groot N.N."/>
        </authorList>
    </citation>
    <scope>NUCLEOTIDE SEQUENCE [LARGE SCALE GENOMIC DNA]</scope>
    <source>
        <strain evidence="2 3">CGMCC 1.9157</strain>
    </source>
</reference>
<dbReference type="AlphaFoldDB" id="A0A1I5IMG0"/>
<proteinExistence type="predicted"/>
<dbReference type="InterPro" id="IPR013216">
    <property type="entry name" value="Methyltransf_11"/>
</dbReference>
<dbReference type="Pfam" id="PF08241">
    <property type="entry name" value="Methyltransf_11"/>
    <property type="match status" value="1"/>
</dbReference>
<dbReference type="GO" id="GO:0008757">
    <property type="term" value="F:S-adenosylmethionine-dependent methyltransferase activity"/>
    <property type="evidence" value="ECO:0007669"/>
    <property type="project" value="InterPro"/>
</dbReference>
<name>A0A1I5IMG0_9HYPH</name>
<dbReference type="SUPFAM" id="SSF53335">
    <property type="entry name" value="S-adenosyl-L-methionine-dependent methyltransferases"/>
    <property type="match status" value="1"/>
</dbReference>
<dbReference type="RefSeq" id="WP_090073978.1">
    <property type="nucleotide sequence ID" value="NZ_FOVR01000009.1"/>
</dbReference>
<evidence type="ECO:0000313" key="3">
    <source>
        <dbReference type="Proteomes" id="UP000199236"/>
    </source>
</evidence>
<organism evidence="2 3">
    <name type="scientific">Cohaesibacter marisflavi</name>
    <dbReference type="NCBI Taxonomy" id="655353"/>
    <lineage>
        <taxon>Bacteria</taxon>
        <taxon>Pseudomonadati</taxon>
        <taxon>Pseudomonadota</taxon>
        <taxon>Alphaproteobacteria</taxon>
        <taxon>Hyphomicrobiales</taxon>
        <taxon>Cohaesibacteraceae</taxon>
    </lineage>
</organism>
<gene>
    <name evidence="2" type="ORF">SAMN04488056_10988</name>
</gene>
<dbReference type="OrthoDB" id="9800231at2"/>
<dbReference type="STRING" id="655353.SAMN04488056_10988"/>
<keyword evidence="2" id="KW-0489">Methyltransferase</keyword>